<sequence length="114" mass="12296">MILHFCPRAAWQPPAPYASDTLDTEGFIHCSTTAQVTTPANALARGRTDLILLEIDESKLDVPLRWEDGSPPDPTGALFPHVYGPIPADAVVAVHDFPPGPDGRFTLPPGLTER</sequence>
<dbReference type="EMBL" id="BOOY01000004">
    <property type="protein sequence ID" value="GIJ01434.1"/>
    <property type="molecule type" value="Genomic_DNA"/>
</dbReference>
<evidence type="ECO:0000313" key="1">
    <source>
        <dbReference type="EMBL" id="GIJ01434.1"/>
    </source>
</evidence>
<accession>A0A8J3Y4U7</accession>
<dbReference type="Proteomes" id="UP000652013">
    <property type="component" value="Unassembled WGS sequence"/>
</dbReference>
<proteinExistence type="predicted"/>
<dbReference type="PANTHER" id="PTHR34129:SF1">
    <property type="entry name" value="DUF952 DOMAIN-CONTAINING PROTEIN"/>
    <property type="match status" value="1"/>
</dbReference>
<reference evidence="1" key="1">
    <citation type="submission" date="2021-01" db="EMBL/GenBank/DDBJ databases">
        <title>Whole genome shotgun sequence of Spirilliplanes yamanashiensis NBRC 15828.</title>
        <authorList>
            <person name="Komaki H."/>
            <person name="Tamura T."/>
        </authorList>
    </citation>
    <scope>NUCLEOTIDE SEQUENCE</scope>
    <source>
        <strain evidence="1">NBRC 15828</strain>
    </source>
</reference>
<dbReference type="PANTHER" id="PTHR34129">
    <property type="entry name" value="BLR1139 PROTEIN"/>
    <property type="match status" value="1"/>
</dbReference>
<name>A0A8J3Y4U7_9ACTN</name>
<dbReference type="Pfam" id="PF06108">
    <property type="entry name" value="DUF952"/>
    <property type="match status" value="1"/>
</dbReference>
<dbReference type="SUPFAM" id="SSF56399">
    <property type="entry name" value="ADP-ribosylation"/>
    <property type="match status" value="1"/>
</dbReference>
<gene>
    <name evidence="1" type="ORF">Sya03_07860</name>
</gene>
<organism evidence="1 2">
    <name type="scientific">Spirilliplanes yamanashiensis</name>
    <dbReference type="NCBI Taxonomy" id="42233"/>
    <lineage>
        <taxon>Bacteria</taxon>
        <taxon>Bacillati</taxon>
        <taxon>Actinomycetota</taxon>
        <taxon>Actinomycetes</taxon>
        <taxon>Micromonosporales</taxon>
        <taxon>Micromonosporaceae</taxon>
        <taxon>Spirilliplanes</taxon>
    </lineage>
</organism>
<dbReference type="RefSeq" id="WP_203936762.1">
    <property type="nucleotide sequence ID" value="NZ_BAAAGJ010000005.1"/>
</dbReference>
<evidence type="ECO:0000313" key="2">
    <source>
        <dbReference type="Proteomes" id="UP000652013"/>
    </source>
</evidence>
<dbReference type="AlphaFoldDB" id="A0A8J3Y4U7"/>
<keyword evidence="2" id="KW-1185">Reference proteome</keyword>
<dbReference type="InterPro" id="IPR009297">
    <property type="entry name" value="DUF952"/>
</dbReference>
<comment type="caution">
    <text evidence="1">The sequence shown here is derived from an EMBL/GenBank/DDBJ whole genome shotgun (WGS) entry which is preliminary data.</text>
</comment>
<protein>
    <submittedName>
        <fullName evidence="1">Glutathione S-transferase</fullName>
    </submittedName>
</protein>
<dbReference type="Gene3D" id="3.20.170.20">
    <property type="entry name" value="Protein of unknown function DUF952"/>
    <property type="match status" value="1"/>
</dbReference>